<reference evidence="1 2" key="1">
    <citation type="submission" date="2021-03" db="EMBL/GenBank/DDBJ databases">
        <authorList>
            <person name="King G.J."/>
            <person name="Bancroft I."/>
            <person name="Baten A."/>
            <person name="Bloomfield J."/>
            <person name="Borpatragohain P."/>
            <person name="He Z."/>
            <person name="Irish N."/>
            <person name="Irwin J."/>
            <person name="Liu K."/>
            <person name="Mauleon R.P."/>
            <person name="Moore J."/>
            <person name="Morris R."/>
            <person name="Ostergaard L."/>
            <person name="Wang B."/>
            <person name="Wells R."/>
        </authorList>
    </citation>
    <scope>NUCLEOTIDE SEQUENCE [LARGE SCALE GENOMIC DNA]</scope>
    <source>
        <strain evidence="1">R-o-18</strain>
        <tissue evidence="1">Leaf</tissue>
    </source>
</reference>
<evidence type="ECO:0008006" key="3">
    <source>
        <dbReference type="Google" id="ProtNLM"/>
    </source>
</evidence>
<evidence type="ECO:0000313" key="2">
    <source>
        <dbReference type="Proteomes" id="UP000823674"/>
    </source>
</evidence>
<keyword evidence="2" id="KW-1185">Reference proteome</keyword>
<evidence type="ECO:0000313" key="1">
    <source>
        <dbReference type="EMBL" id="KAG5389286.1"/>
    </source>
</evidence>
<protein>
    <recommendedName>
        <fullName evidence="3">SAWADEE domain-containing protein</fullName>
    </recommendedName>
</protein>
<organism evidence="1 2">
    <name type="scientific">Brassica rapa subsp. trilocularis</name>
    <dbReference type="NCBI Taxonomy" id="1813537"/>
    <lineage>
        <taxon>Eukaryota</taxon>
        <taxon>Viridiplantae</taxon>
        <taxon>Streptophyta</taxon>
        <taxon>Embryophyta</taxon>
        <taxon>Tracheophyta</taxon>
        <taxon>Spermatophyta</taxon>
        <taxon>Magnoliopsida</taxon>
        <taxon>eudicotyledons</taxon>
        <taxon>Gunneridae</taxon>
        <taxon>Pentapetalae</taxon>
        <taxon>rosids</taxon>
        <taxon>malvids</taxon>
        <taxon>Brassicales</taxon>
        <taxon>Brassicaceae</taxon>
        <taxon>Brassiceae</taxon>
        <taxon>Brassica</taxon>
    </lineage>
</organism>
<accession>A0ABQ7LVU1</accession>
<proteinExistence type="predicted"/>
<name>A0ABQ7LVU1_BRACM</name>
<dbReference type="EMBL" id="JADBGQ010000007">
    <property type="protein sequence ID" value="KAG5389286.1"/>
    <property type="molecule type" value="Genomic_DNA"/>
</dbReference>
<sequence>MPVVEYERYSLQEDTVIGKTFDQLVLNCPENVLLEVSNENESWFCGGEAAGSSSTTSKYGGVKELKSVTLQELNSYILNSTPHVDTDFPQSVADIVGNTYTFQLKVTEFNFTSNHKTFAISHIFPQRKLAPMPASVVNVCLFHCFEFDLTRNLKHAPSFGLRHSIDMDTPTLEDAFDRLKRFCDRHSVSDLHSKMSMVSTKLPTQRCQWCQLKGSYRTNLYRDGMLVPMLTEAGAISAKAGTTSA</sequence>
<gene>
    <name evidence="1" type="primary">A08g507120.1_BraROA</name>
    <name evidence="1" type="ORF">IGI04_030827</name>
</gene>
<comment type="caution">
    <text evidence="1">The sequence shown here is derived from an EMBL/GenBank/DDBJ whole genome shotgun (WGS) entry which is preliminary data.</text>
</comment>
<dbReference type="Proteomes" id="UP000823674">
    <property type="component" value="Chromosome A08"/>
</dbReference>